<feature type="domain" description="AMP-dependent synthetase/ligase" evidence="4">
    <location>
        <begin position="27"/>
        <end position="393"/>
    </location>
</feature>
<keyword evidence="3" id="KW-0812">Transmembrane</keyword>
<reference evidence="6" key="1">
    <citation type="submission" date="2018-08" db="EMBL/GenBank/DDBJ databases">
        <title>Draft genome sequence of azole-resistant Aspergillus thermomutatus (Neosartorya pseudofischeri) strain HMR AF 39, isolated from a human nasal aspirate.</title>
        <authorList>
            <person name="Parent-Michaud M."/>
            <person name="Dufresne P.J."/>
            <person name="Fournier E."/>
            <person name="Martineau C."/>
            <person name="Moreira S."/>
            <person name="Perkins V."/>
            <person name="De Repentigny L."/>
            <person name="Dufresne S.F."/>
        </authorList>
    </citation>
    <scope>NUCLEOTIDE SEQUENCE [LARGE SCALE GENOMIC DNA]</scope>
    <source>
        <strain evidence="6">HMR AF 39</strain>
    </source>
</reference>
<keyword evidence="7" id="KW-1185">Reference proteome</keyword>
<evidence type="ECO:0000256" key="2">
    <source>
        <dbReference type="ARBA" id="ARBA00022598"/>
    </source>
</evidence>
<dbReference type="InterPro" id="IPR000873">
    <property type="entry name" value="AMP-dep_synth/lig_dom"/>
</dbReference>
<dbReference type="InterPro" id="IPR042099">
    <property type="entry name" value="ANL_N_sf"/>
</dbReference>
<dbReference type="OrthoDB" id="6509636at2759"/>
<evidence type="ECO:0000313" key="6">
    <source>
        <dbReference type="EMBL" id="RHZ56282.1"/>
    </source>
</evidence>
<dbReference type="RefSeq" id="XP_026614665.1">
    <property type="nucleotide sequence ID" value="XM_026760719.1"/>
</dbReference>
<evidence type="ECO:0000259" key="5">
    <source>
        <dbReference type="Pfam" id="PF13193"/>
    </source>
</evidence>
<protein>
    <recommendedName>
        <fullName evidence="8">Acetyl-CoA synthetase-like protein</fullName>
    </recommendedName>
</protein>
<dbReference type="VEuPathDB" id="FungiDB:CDV56_107100"/>
<dbReference type="InterPro" id="IPR020845">
    <property type="entry name" value="AMP-binding_CS"/>
</dbReference>
<evidence type="ECO:0000256" key="1">
    <source>
        <dbReference type="ARBA" id="ARBA00006432"/>
    </source>
</evidence>
<evidence type="ECO:0000313" key="7">
    <source>
        <dbReference type="Proteomes" id="UP000215305"/>
    </source>
</evidence>
<evidence type="ECO:0000256" key="3">
    <source>
        <dbReference type="SAM" id="Phobius"/>
    </source>
</evidence>
<organism evidence="6 7">
    <name type="scientific">Aspergillus thermomutatus</name>
    <name type="common">Neosartorya pseudofischeri</name>
    <dbReference type="NCBI Taxonomy" id="41047"/>
    <lineage>
        <taxon>Eukaryota</taxon>
        <taxon>Fungi</taxon>
        <taxon>Dikarya</taxon>
        <taxon>Ascomycota</taxon>
        <taxon>Pezizomycotina</taxon>
        <taxon>Eurotiomycetes</taxon>
        <taxon>Eurotiomycetidae</taxon>
        <taxon>Eurotiales</taxon>
        <taxon>Aspergillaceae</taxon>
        <taxon>Aspergillus</taxon>
        <taxon>Aspergillus subgen. Fumigati</taxon>
    </lineage>
</organism>
<dbReference type="Pfam" id="PF13193">
    <property type="entry name" value="AMP-binding_C"/>
    <property type="match status" value="1"/>
</dbReference>
<dbReference type="STRING" id="41047.A0A397GZ53"/>
<comment type="caution">
    <text evidence="6">The sequence shown here is derived from an EMBL/GenBank/DDBJ whole genome shotgun (WGS) entry which is preliminary data.</text>
</comment>
<evidence type="ECO:0008006" key="8">
    <source>
        <dbReference type="Google" id="ProtNLM"/>
    </source>
</evidence>
<proteinExistence type="inferred from homology"/>
<dbReference type="Pfam" id="PF00501">
    <property type="entry name" value="AMP-binding"/>
    <property type="match status" value="1"/>
</dbReference>
<sequence length="537" mass="59801">MVTYSPYPDVVIPKTDLWSFLFQRETQSIPDSHVVLIDAATGRSYTFADVRKLSLKFGQSLQRKWNWKKGEVLTVISPNAVNLPPIIWGALSIGATVSPLNPNFPAKDLVHYLKDSGSKAVVTQKAQYAVVLEAAQKAGLNADRIIVIDDTKQDMWQSDPSLVSDDEFRRPHIPLIVNPEKEVAFLVYSSGTTGLPKGVMLSHYNIVANILQAEAVDDGVLGHRDTALAFLPFFHIMGLSFLINYSFYIGMSSVVMSGFDLEQVCAAIQKYKVTYGYVVPPVILQLVQNPIATKYDLSSMRMLKSAAAPLPLELINALRTKFSIYVRQGYGMSECSPCTHMQTWQEGREFPGAVGKLLPNMQAKYVPIDGETVRSDKEGELWVKGPNVFLGYLNNPKATEESFSDGWYKTGDVGYEDAHGHFIITDRVKELIKYNGFQIPPAELEGILLGHPAIADVAVVGVPSGQAGSELPRAYVRTKSRELVTERTAREIVEFVKKNVVYYKQLRGGVHFIDEIPRNPSGKILRRELKKRFASKL</sequence>
<dbReference type="InterPro" id="IPR045851">
    <property type="entry name" value="AMP-bd_C_sf"/>
</dbReference>
<keyword evidence="3" id="KW-0472">Membrane</keyword>
<keyword evidence="2" id="KW-0436">Ligase</keyword>
<feature type="transmembrane region" description="Helical" evidence="3">
    <location>
        <begin position="227"/>
        <end position="247"/>
    </location>
</feature>
<dbReference type="Gene3D" id="3.40.50.12780">
    <property type="entry name" value="N-terminal domain of ligase-like"/>
    <property type="match status" value="1"/>
</dbReference>
<dbReference type="SUPFAM" id="SSF56801">
    <property type="entry name" value="Acetyl-CoA synthetase-like"/>
    <property type="match status" value="1"/>
</dbReference>
<dbReference type="PROSITE" id="PS00455">
    <property type="entry name" value="AMP_BINDING"/>
    <property type="match status" value="1"/>
</dbReference>
<dbReference type="FunFam" id="3.30.300.30:FF:000007">
    <property type="entry name" value="4-coumarate--CoA ligase 2"/>
    <property type="match status" value="1"/>
</dbReference>
<dbReference type="GO" id="GO:0016405">
    <property type="term" value="F:CoA-ligase activity"/>
    <property type="evidence" value="ECO:0007669"/>
    <property type="project" value="TreeGrafter"/>
</dbReference>
<keyword evidence="3" id="KW-1133">Transmembrane helix</keyword>
<dbReference type="EMBL" id="NKHU02000090">
    <property type="protein sequence ID" value="RHZ56282.1"/>
    <property type="molecule type" value="Genomic_DNA"/>
</dbReference>
<dbReference type="InterPro" id="IPR025110">
    <property type="entry name" value="AMP-bd_C"/>
</dbReference>
<feature type="domain" description="AMP-binding enzyme C-terminal" evidence="5">
    <location>
        <begin position="443"/>
        <end position="523"/>
    </location>
</feature>
<dbReference type="Gene3D" id="3.30.300.30">
    <property type="match status" value="1"/>
</dbReference>
<comment type="similarity">
    <text evidence="1">Belongs to the ATP-dependent AMP-binding enzyme family.</text>
</comment>
<dbReference type="GeneID" id="38129074"/>
<gene>
    <name evidence="6" type="ORF">CDV56_107100</name>
</gene>
<dbReference type="PANTHER" id="PTHR24096:SF149">
    <property type="entry name" value="AMP-BINDING DOMAIN-CONTAINING PROTEIN-RELATED"/>
    <property type="match status" value="1"/>
</dbReference>
<accession>A0A397GZ53</accession>
<name>A0A397GZ53_ASPTH</name>
<dbReference type="PANTHER" id="PTHR24096">
    <property type="entry name" value="LONG-CHAIN-FATTY-ACID--COA LIGASE"/>
    <property type="match status" value="1"/>
</dbReference>
<evidence type="ECO:0000259" key="4">
    <source>
        <dbReference type="Pfam" id="PF00501"/>
    </source>
</evidence>
<dbReference type="Proteomes" id="UP000215305">
    <property type="component" value="Unassembled WGS sequence"/>
</dbReference>
<dbReference type="AlphaFoldDB" id="A0A397GZ53"/>
<dbReference type="CDD" id="cd05911">
    <property type="entry name" value="Firefly_Luc_like"/>
    <property type="match status" value="1"/>
</dbReference>